<evidence type="ECO:0000256" key="2">
    <source>
        <dbReference type="ARBA" id="ARBA00023157"/>
    </source>
</evidence>
<dbReference type="PANTHER" id="PTHR24251">
    <property type="entry name" value="OVOCHYMASE-RELATED"/>
    <property type="match status" value="1"/>
</dbReference>
<keyword evidence="5" id="KW-0732">Signal</keyword>
<dbReference type="Proteomes" id="UP000827092">
    <property type="component" value="Unassembled WGS sequence"/>
</dbReference>
<evidence type="ECO:0000256" key="4">
    <source>
        <dbReference type="SAM" id="Phobius"/>
    </source>
</evidence>
<evidence type="ECO:0000259" key="6">
    <source>
        <dbReference type="PROSITE" id="PS01180"/>
    </source>
</evidence>
<dbReference type="InterPro" id="IPR002172">
    <property type="entry name" value="LDrepeatLR_classA_rpt"/>
</dbReference>
<feature type="domain" description="CUB" evidence="6">
    <location>
        <begin position="160"/>
        <end position="291"/>
    </location>
</feature>
<keyword evidence="2" id="KW-1015">Disulfide bond</keyword>
<keyword evidence="4" id="KW-1133">Transmembrane helix</keyword>
<gene>
    <name evidence="7" type="ORF">JTE90_011429</name>
</gene>
<keyword evidence="1" id="KW-0677">Repeat</keyword>
<dbReference type="Pfam" id="PF00431">
    <property type="entry name" value="CUB"/>
    <property type="match status" value="2"/>
</dbReference>
<evidence type="ECO:0000256" key="3">
    <source>
        <dbReference type="PROSITE-ProRule" id="PRU00059"/>
    </source>
</evidence>
<dbReference type="CDD" id="cd00112">
    <property type="entry name" value="LDLa"/>
    <property type="match status" value="1"/>
</dbReference>
<accession>A0AAV6VD00</accession>
<protein>
    <recommendedName>
        <fullName evidence="6">CUB domain-containing protein</fullName>
    </recommendedName>
</protein>
<dbReference type="CDD" id="cd00041">
    <property type="entry name" value="CUB"/>
    <property type="match status" value="2"/>
</dbReference>
<dbReference type="PANTHER" id="PTHR24251:SF50">
    <property type="entry name" value="ATTRACTIN-LIKE 1A"/>
    <property type="match status" value="1"/>
</dbReference>
<keyword evidence="8" id="KW-1185">Reference proteome</keyword>
<feature type="chain" id="PRO_5043540728" description="CUB domain-containing protein" evidence="5">
    <location>
        <begin position="24"/>
        <end position="439"/>
    </location>
</feature>
<sequence length="439" mass="49048">MQFSSFQLLQFTILCLLYTSVLGKCVFQFNSSTSVEGNFSSPLFPGNYSGSLECVYNFQGKEHETLRLTFHEFMLEPPFKKGCLTDYIDVSTITIIGSKFLVGRYCGHEVPSSMLFMNPRAEIIFKTNLVIHSKGFHGAYHFQDEKNIPPPRSTANVSGCGGVASGVGGLIVSPGFPYYFPKDVECVWLIRVHYHMKIYVRVLAMQLYGSIANCAEAELSLYDGYSSISFNPRILQKYCGDLRYYKNVEEQTQLSSRNRLLLRFKTSASQIMKGEDLTKNAVGFKIVWTAVEFKQEGQCSEFVCRESRYCISSGDTPCSELRNYCIDKSLVCDGFPNCGNEDYTDEDRCNIPLLAGCGAAGGVLLLSLVIGFCLYRRGHSGASPHSPNLQLRQLEHSPSYSAGGGQFYYPDTNNSCSVHPGGASYEILPVNRIEKRTFR</sequence>
<feature type="signal peptide" evidence="5">
    <location>
        <begin position="1"/>
        <end position="23"/>
    </location>
</feature>
<proteinExistence type="predicted"/>
<dbReference type="PROSITE" id="PS01180">
    <property type="entry name" value="CUB"/>
    <property type="match status" value="2"/>
</dbReference>
<dbReference type="SUPFAM" id="SSF49854">
    <property type="entry name" value="Spermadhesin, CUB domain"/>
    <property type="match status" value="2"/>
</dbReference>
<dbReference type="InterPro" id="IPR035914">
    <property type="entry name" value="Sperma_CUB_dom_sf"/>
</dbReference>
<comment type="caution">
    <text evidence="7">The sequence shown here is derived from an EMBL/GenBank/DDBJ whole genome shotgun (WGS) entry which is preliminary data.</text>
</comment>
<dbReference type="InterPro" id="IPR000859">
    <property type="entry name" value="CUB_dom"/>
</dbReference>
<name>A0AAV6VD00_9ARAC</name>
<evidence type="ECO:0000313" key="8">
    <source>
        <dbReference type="Proteomes" id="UP000827092"/>
    </source>
</evidence>
<reference evidence="7 8" key="1">
    <citation type="journal article" date="2022" name="Nat. Ecol. Evol.">
        <title>A masculinizing supergene underlies an exaggerated male reproductive morph in a spider.</title>
        <authorList>
            <person name="Hendrickx F."/>
            <person name="De Corte Z."/>
            <person name="Sonet G."/>
            <person name="Van Belleghem S.M."/>
            <person name="Kostlbacher S."/>
            <person name="Vangestel C."/>
        </authorList>
    </citation>
    <scope>NUCLEOTIDE SEQUENCE [LARGE SCALE GENOMIC DNA]</scope>
    <source>
        <strain evidence="7">W744_W776</strain>
    </source>
</reference>
<evidence type="ECO:0000256" key="1">
    <source>
        <dbReference type="ARBA" id="ARBA00022737"/>
    </source>
</evidence>
<keyword evidence="4" id="KW-0812">Transmembrane</keyword>
<evidence type="ECO:0000256" key="5">
    <source>
        <dbReference type="SAM" id="SignalP"/>
    </source>
</evidence>
<keyword evidence="4" id="KW-0472">Membrane</keyword>
<dbReference type="EMBL" id="JAFNEN010000113">
    <property type="protein sequence ID" value="KAG8193869.1"/>
    <property type="molecule type" value="Genomic_DNA"/>
</dbReference>
<feature type="transmembrane region" description="Helical" evidence="4">
    <location>
        <begin position="353"/>
        <end position="375"/>
    </location>
</feature>
<comment type="caution">
    <text evidence="3">Lacks conserved residue(s) required for the propagation of feature annotation.</text>
</comment>
<feature type="domain" description="CUB" evidence="6">
    <location>
        <begin position="25"/>
        <end position="143"/>
    </location>
</feature>
<organism evidence="7 8">
    <name type="scientific">Oedothorax gibbosus</name>
    <dbReference type="NCBI Taxonomy" id="931172"/>
    <lineage>
        <taxon>Eukaryota</taxon>
        <taxon>Metazoa</taxon>
        <taxon>Ecdysozoa</taxon>
        <taxon>Arthropoda</taxon>
        <taxon>Chelicerata</taxon>
        <taxon>Arachnida</taxon>
        <taxon>Araneae</taxon>
        <taxon>Araneomorphae</taxon>
        <taxon>Entelegynae</taxon>
        <taxon>Araneoidea</taxon>
        <taxon>Linyphiidae</taxon>
        <taxon>Erigoninae</taxon>
        <taxon>Oedothorax</taxon>
    </lineage>
</organism>
<dbReference type="Gene3D" id="2.60.120.290">
    <property type="entry name" value="Spermadhesin, CUB domain"/>
    <property type="match status" value="2"/>
</dbReference>
<evidence type="ECO:0000313" key="7">
    <source>
        <dbReference type="EMBL" id="KAG8193869.1"/>
    </source>
</evidence>
<dbReference type="SMART" id="SM00042">
    <property type="entry name" value="CUB"/>
    <property type="match status" value="2"/>
</dbReference>
<dbReference type="AlphaFoldDB" id="A0AAV6VD00"/>